<feature type="compositionally biased region" description="Polar residues" evidence="3">
    <location>
        <begin position="353"/>
        <end position="368"/>
    </location>
</feature>
<dbReference type="Gene3D" id="3.30.70.330">
    <property type="match status" value="2"/>
</dbReference>
<organism evidence="5 6">
    <name type="scientific">Quillaja saponaria</name>
    <name type="common">Soap bark tree</name>
    <dbReference type="NCBI Taxonomy" id="32244"/>
    <lineage>
        <taxon>Eukaryota</taxon>
        <taxon>Viridiplantae</taxon>
        <taxon>Streptophyta</taxon>
        <taxon>Embryophyta</taxon>
        <taxon>Tracheophyta</taxon>
        <taxon>Spermatophyta</taxon>
        <taxon>Magnoliopsida</taxon>
        <taxon>eudicotyledons</taxon>
        <taxon>Gunneridae</taxon>
        <taxon>Pentapetalae</taxon>
        <taxon>rosids</taxon>
        <taxon>fabids</taxon>
        <taxon>Fabales</taxon>
        <taxon>Quillajaceae</taxon>
        <taxon>Quillaja</taxon>
    </lineage>
</organism>
<evidence type="ECO:0000259" key="4">
    <source>
        <dbReference type="PROSITE" id="PS50102"/>
    </source>
</evidence>
<feature type="region of interest" description="Disordered" evidence="3">
    <location>
        <begin position="345"/>
        <end position="368"/>
    </location>
</feature>
<feature type="domain" description="RRM" evidence="4">
    <location>
        <begin position="162"/>
        <end position="239"/>
    </location>
</feature>
<protein>
    <submittedName>
        <fullName evidence="5">RNA-binding protein</fullName>
    </submittedName>
</protein>
<dbReference type="InterPro" id="IPR035979">
    <property type="entry name" value="RBD_domain_sf"/>
</dbReference>
<dbReference type="InterPro" id="IPR012677">
    <property type="entry name" value="Nucleotide-bd_a/b_plait_sf"/>
</dbReference>
<keyword evidence="6" id="KW-1185">Reference proteome</keyword>
<evidence type="ECO:0000256" key="3">
    <source>
        <dbReference type="SAM" id="MobiDB-lite"/>
    </source>
</evidence>
<evidence type="ECO:0000313" key="5">
    <source>
        <dbReference type="EMBL" id="KAJ7976489.1"/>
    </source>
</evidence>
<dbReference type="Proteomes" id="UP001163823">
    <property type="component" value="Chromosome 3"/>
</dbReference>
<feature type="domain" description="RRM" evidence="4">
    <location>
        <begin position="269"/>
        <end position="345"/>
    </location>
</feature>
<evidence type="ECO:0000256" key="1">
    <source>
        <dbReference type="ARBA" id="ARBA00022884"/>
    </source>
</evidence>
<evidence type="ECO:0000313" key="6">
    <source>
        <dbReference type="Proteomes" id="UP001163823"/>
    </source>
</evidence>
<evidence type="ECO:0000256" key="2">
    <source>
        <dbReference type="PROSITE-ProRule" id="PRU00176"/>
    </source>
</evidence>
<dbReference type="EMBL" id="JARAOO010000003">
    <property type="protein sequence ID" value="KAJ7976489.1"/>
    <property type="molecule type" value="Genomic_DNA"/>
</dbReference>
<dbReference type="AlphaFoldDB" id="A0AAD7Q7U4"/>
<dbReference type="SMART" id="SM00360">
    <property type="entry name" value="RRM"/>
    <property type="match status" value="2"/>
</dbReference>
<dbReference type="KEGG" id="qsa:O6P43_006267"/>
<dbReference type="InterPro" id="IPR000504">
    <property type="entry name" value="RRM_dom"/>
</dbReference>
<feature type="compositionally biased region" description="Gly residues" evidence="3">
    <location>
        <begin position="486"/>
        <end position="499"/>
    </location>
</feature>
<name>A0AAD7Q7U4_QUISA</name>
<dbReference type="GO" id="GO:0003723">
    <property type="term" value="F:RNA binding"/>
    <property type="evidence" value="ECO:0007669"/>
    <property type="project" value="UniProtKB-UniRule"/>
</dbReference>
<gene>
    <name evidence="5" type="ORF">O6P43_006267</name>
</gene>
<dbReference type="Pfam" id="PF00076">
    <property type="entry name" value="RRM_1"/>
    <property type="match status" value="2"/>
</dbReference>
<feature type="region of interest" description="Disordered" evidence="3">
    <location>
        <begin position="480"/>
        <end position="507"/>
    </location>
</feature>
<dbReference type="SUPFAM" id="SSF54928">
    <property type="entry name" value="RNA-binding domain, RBD"/>
    <property type="match status" value="2"/>
</dbReference>
<comment type="caution">
    <text evidence="5">The sequence shown here is derived from an EMBL/GenBank/DDBJ whole genome shotgun (WGS) entry which is preliminary data.</text>
</comment>
<feature type="region of interest" description="Disordered" evidence="3">
    <location>
        <begin position="1"/>
        <end position="119"/>
    </location>
</feature>
<feature type="compositionally biased region" description="Acidic residues" evidence="3">
    <location>
        <begin position="33"/>
        <end position="88"/>
    </location>
</feature>
<proteinExistence type="predicted"/>
<feature type="compositionally biased region" description="Polar residues" evidence="3">
    <location>
        <begin position="89"/>
        <end position="107"/>
    </location>
</feature>
<dbReference type="PROSITE" id="PS50102">
    <property type="entry name" value="RRM"/>
    <property type="match status" value="2"/>
</dbReference>
<dbReference type="PANTHER" id="PTHR10352">
    <property type="entry name" value="EUKARYOTIC TRANSLATION INITIATION FACTOR 3 SUBUNIT G"/>
    <property type="match status" value="1"/>
</dbReference>
<accession>A0AAD7Q7U4</accession>
<reference evidence="5" key="1">
    <citation type="journal article" date="2023" name="Science">
        <title>Elucidation of the pathway for biosynthesis of saponin adjuvants from the soapbark tree.</title>
        <authorList>
            <person name="Reed J."/>
            <person name="Orme A."/>
            <person name="El-Demerdash A."/>
            <person name="Owen C."/>
            <person name="Martin L.B.B."/>
            <person name="Misra R.C."/>
            <person name="Kikuchi S."/>
            <person name="Rejzek M."/>
            <person name="Martin A.C."/>
            <person name="Harkess A."/>
            <person name="Leebens-Mack J."/>
            <person name="Louveau T."/>
            <person name="Stephenson M.J."/>
            <person name="Osbourn A."/>
        </authorList>
    </citation>
    <scope>NUCLEOTIDE SEQUENCE</scope>
    <source>
        <strain evidence="5">S10</strain>
    </source>
</reference>
<sequence length="507" mass="54720">MARKRKLESKSAEPAKKQQQNINLEQVVREETQPEPEEDVEDQGHEEEAEYEEVEEEVEEEEEEEDEEGEEEEDDDEEEEEDDNDDPDNIQNGNDQTAKAPSTSRSVTDQDGKGDDDEEPIQKLLEPFSKEQIVNLLLEAADKHRDVADRIREVANEDPVHRKIFVHGLGWDTNTETLNNAFKQYGEIEESKAVYDKASGKSKGYGFILFKTRSGARKALKQPQKKIGSRMTSCQLASIGPVAPPSAAQAVPQQLALPPQQPASEYTQRKIYVSNVGADLDTQKLLTFFSSYGEIEEGPLGLDKATGRPKGFCLFVYRTADSARKALEEPHKNFDGHILHCQKAIDGPKPGKSQYQHHQNPRNTQFQRNNSANFSSEAATGHGHLMAPAGPGIAFNQGAAAAQALNPALGQALTALLASQGAGLGLTNLLGTLGSAATVNTGVPGASHGIQGGYGNQPNITPGVIGGYGNQGGIQGGYPSQQIGQSGSGRGQPGVGQYGGVPPYMGH</sequence>
<keyword evidence="1 2" id="KW-0694">RNA-binding</keyword>
<dbReference type="EMBL" id="JARAOO010000003">
    <property type="protein sequence ID" value="KAJ7976490.1"/>
    <property type="molecule type" value="Genomic_DNA"/>
</dbReference>